<dbReference type="InterPro" id="IPR050697">
    <property type="entry name" value="Adenylyl/Guanylyl_Cyclase_3/4"/>
</dbReference>
<dbReference type="Gene3D" id="3.30.70.1230">
    <property type="entry name" value="Nucleotide cyclase"/>
    <property type="match status" value="1"/>
</dbReference>
<dbReference type="GO" id="GO:0006171">
    <property type="term" value="P:cAMP biosynthetic process"/>
    <property type="evidence" value="ECO:0007669"/>
    <property type="project" value="TreeGrafter"/>
</dbReference>
<name>A0A6G4WJV0_9HYPH</name>
<dbReference type="Gene3D" id="1.25.40.10">
    <property type="entry name" value="Tetratricopeptide repeat domain"/>
    <property type="match status" value="2"/>
</dbReference>
<dbReference type="SUPFAM" id="SSF55073">
    <property type="entry name" value="Nucleotide cyclase"/>
    <property type="match status" value="1"/>
</dbReference>
<dbReference type="GO" id="GO:0004016">
    <property type="term" value="F:adenylate cyclase activity"/>
    <property type="evidence" value="ECO:0007669"/>
    <property type="project" value="UniProtKB-ARBA"/>
</dbReference>
<dbReference type="AlphaFoldDB" id="A0A6G4WJV0"/>
<dbReference type="InterPro" id="IPR011990">
    <property type="entry name" value="TPR-like_helical_dom_sf"/>
</dbReference>
<dbReference type="Proteomes" id="UP001642900">
    <property type="component" value="Unassembled WGS sequence"/>
</dbReference>
<dbReference type="GO" id="GO:0035556">
    <property type="term" value="P:intracellular signal transduction"/>
    <property type="evidence" value="ECO:0007669"/>
    <property type="project" value="InterPro"/>
</dbReference>
<dbReference type="InterPro" id="IPR029787">
    <property type="entry name" value="Nucleotide_cyclase"/>
</dbReference>
<comment type="caution">
    <text evidence="2">The sequence shown here is derived from an EMBL/GenBank/DDBJ whole genome shotgun (WGS) entry which is preliminary data.</text>
</comment>
<proteinExistence type="predicted"/>
<evidence type="ECO:0000313" key="3">
    <source>
        <dbReference type="Proteomes" id="UP001642900"/>
    </source>
</evidence>
<evidence type="ECO:0000313" key="2">
    <source>
        <dbReference type="EMBL" id="NGO55041.1"/>
    </source>
</evidence>
<accession>A0A6G4WJV0</accession>
<organism evidence="2 3">
    <name type="scientific">Allomesorhizobium camelthorni</name>
    <dbReference type="NCBI Taxonomy" id="475069"/>
    <lineage>
        <taxon>Bacteria</taxon>
        <taxon>Pseudomonadati</taxon>
        <taxon>Pseudomonadota</taxon>
        <taxon>Alphaproteobacteria</taxon>
        <taxon>Hyphomicrobiales</taxon>
        <taxon>Phyllobacteriaceae</taxon>
        <taxon>Allomesorhizobium</taxon>
    </lineage>
</organism>
<dbReference type="EMBL" id="JAAKZF010000077">
    <property type="protein sequence ID" value="NGO55041.1"/>
    <property type="molecule type" value="Genomic_DNA"/>
</dbReference>
<feature type="domain" description="Guanylate cyclase" evidence="1">
    <location>
        <begin position="10"/>
        <end position="122"/>
    </location>
</feature>
<dbReference type="SMART" id="SM01043">
    <property type="entry name" value="BTAD"/>
    <property type="match status" value="1"/>
</dbReference>
<dbReference type="Pfam" id="PF03704">
    <property type="entry name" value="BTAD"/>
    <property type="match status" value="1"/>
</dbReference>
<sequence length="819" mass="90592">MELEQKILKAILVADLQQYTRLIAADEADTLEYVAQCFQLFQEHCEPFGAEFVKTTGDGVLILFDSASSAVDYAMSVQERIGALEQERPGHGKFRIGLHIGEVRRRGQDVYGHAVNMATRVEAKALPGGVCVTQDVYRASRDTTRYGFRFAGRPALKHMPEPVSLYHVTAAAAAPADKAASQLTISVIDGFALVGDDGEPVDLRSHEAQALIGHLALSSQYQAHQDRLATLLWPDRNLADSRRRLAARLQLVEKAITRGSTKRLLRRGGIVGLNPALIAVDLVRLFEDVDEGRVDDLLLYRPDCTESVLLGFDDVSSLFSAWLSVTRHNRHDGLIEALQVMLDRFEVTEQTLRRAATALLILEPSHERAAQQLIRHYLAAGNVASAMRVYQGLRSVLLEKFDIAPSDETTALIQRLSGVAPSSEEPAKAPRPGARTASIAIGKFQAYGEGVGAVASGFRSELVAVLSKFREWTVIEADDGAEMNAMLEYSLTAECVGDHDQVKMYVTLAEPSTRGIVWSDSFDLALASWTSTQKRLVAKIASTLEVYLSHHRLSRVLPDPLRDLGAYDCWLRGEHLLTHWSVETEDEAERLFEKAIANDPGFAPAHASLASVYNSRQFIRPGISRDEETTRLALKLALRAVEIDPLDARNHLVVAWSTAMALRFEQSELHFTLAAELNPNSPKTLVSAAVGLAFMGRTDQARELLDHATSLTTRFLDYQWCYIATTRYFLGDMEGVVEAAGRSNDVIADAPGWKAAALLQLGRKEEARAALLDLRAAVTPIWQGRNPPEMTDLLEWFLAAFPIRREEDKAELARLRELI</sequence>
<dbReference type="InterPro" id="IPR005158">
    <property type="entry name" value="BTAD"/>
</dbReference>
<dbReference type="PANTHER" id="PTHR43081:SF19">
    <property type="entry name" value="PH-SENSITIVE ADENYLATE CYCLASE RV1264"/>
    <property type="match status" value="1"/>
</dbReference>
<keyword evidence="3" id="KW-1185">Reference proteome</keyword>
<dbReference type="Gene3D" id="1.10.10.10">
    <property type="entry name" value="Winged helix-like DNA-binding domain superfamily/Winged helix DNA-binding domain"/>
    <property type="match status" value="1"/>
</dbReference>
<dbReference type="RefSeq" id="WP_165033407.1">
    <property type="nucleotide sequence ID" value="NZ_JAAKZF010000077.1"/>
</dbReference>
<dbReference type="PROSITE" id="PS50125">
    <property type="entry name" value="GUANYLATE_CYCLASE_2"/>
    <property type="match status" value="1"/>
</dbReference>
<dbReference type="InterPro" id="IPR036388">
    <property type="entry name" value="WH-like_DNA-bd_sf"/>
</dbReference>
<dbReference type="PANTHER" id="PTHR43081">
    <property type="entry name" value="ADENYLATE CYCLASE, TERMINAL-DIFFERENTIATION SPECIFIC-RELATED"/>
    <property type="match status" value="1"/>
</dbReference>
<dbReference type="Pfam" id="PF00211">
    <property type="entry name" value="Guanylate_cyc"/>
    <property type="match status" value="1"/>
</dbReference>
<evidence type="ECO:0000259" key="1">
    <source>
        <dbReference type="PROSITE" id="PS50125"/>
    </source>
</evidence>
<dbReference type="SUPFAM" id="SSF48452">
    <property type="entry name" value="TPR-like"/>
    <property type="match status" value="2"/>
</dbReference>
<reference evidence="2 3" key="1">
    <citation type="submission" date="2020-02" db="EMBL/GenBank/DDBJ databases">
        <title>Genome sequence of strain CCNWXJ40-4.</title>
        <authorList>
            <person name="Gao J."/>
            <person name="Sun J."/>
        </authorList>
    </citation>
    <scope>NUCLEOTIDE SEQUENCE [LARGE SCALE GENOMIC DNA]</scope>
    <source>
        <strain evidence="2 3">CCNWXJ 40-4</strain>
    </source>
</reference>
<protein>
    <recommendedName>
        <fullName evidence="1">Guanylate cyclase domain-containing protein</fullName>
    </recommendedName>
</protein>
<dbReference type="InterPro" id="IPR001054">
    <property type="entry name" value="A/G_cyclase"/>
</dbReference>
<gene>
    <name evidence="2" type="ORF">G6N73_28795</name>
</gene>
<dbReference type="CDD" id="cd07302">
    <property type="entry name" value="CHD"/>
    <property type="match status" value="1"/>
</dbReference>